<organism evidence="1 2">
    <name type="scientific">Xanthomonas vesicatoria</name>
    <dbReference type="NCBI Taxonomy" id="56460"/>
    <lineage>
        <taxon>Bacteria</taxon>
        <taxon>Pseudomonadati</taxon>
        <taxon>Pseudomonadota</taxon>
        <taxon>Gammaproteobacteria</taxon>
        <taxon>Lysobacterales</taxon>
        <taxon>Lysobacteraceae</taxon>
        <taxon>Xanthomonas</taxon>
    </lineage>
</organism>
<name>A0ABS8L5H1_9XANT</name>
<accession>A0ABS8L5H1</accession>
<sequence length="151" mass="15935">MHLRPSPLFSMMQRLACLALLLLLVAPLVSRSLSNAAGFLDGPLCHSQPWQAGVRAAAGGDAHAAQWSAGAQVGTAKRWLSAEHDLHQADGGHVPTCEYCLLAARLLPYLLMACVLFAPSRGVLAPERLAAAPRLAARRLAHAPRGPPLVA</sequence>
<protein>
    <submittedName>
        <fullName evidence="1">DUF2946 family protein</fullName>
    </submittedName>
</protein>
<evidence type="ECO:0000313" key="2">
    <source>
        <dbReference type="Proteomes" id="UP001430544"/>
    </source>
</evidence>
<comment type="caution">
    <text evidence="1">The sequence shown here is derived from an EMBL/GenBank/DDBJ whole genome shotgun (WGS) entry which is preliminary data.</text>
</comment>
<dbReference type="Proteomes" id="UP001430544">
    <property type="component" value="Unassembled WGS sequence"/>
</dbReference>
<dbReference type="RefSeq" id="WP_126936856.1">
    <property type="nucleotide sequence ID" value="NZ_CP018470.1"/>
</dbReference>
<dbReference type="InterPro" id="IPR021333">
    <property type="entry name" value="DUF2946"/>
</dbReference>
<proteinExistence type="predicted"/>
<dbReference type="Pfam" id="PF11162">
    <property type="entry name" value="DUF2946"/>
    <property type="match status" value="1"/>
</dbReference>
<dbReference type="EMBL" id="JAJIUN010000009">
    <property type="protein sequence ID" value="MCC8620966.1"/>
    <property type="molecule type" value="Genomic_DNA"/>
</dbReference>
<keyword evidence="2" id="KW-1185">Reference proteome</keyword>
<evidence type="ECO:0000313" key="1">
    <source>
        <dbReference type="EMBL" id="MCC8620966.1"/>
    </source>
</evidence>
<reference evidence="1" key="1">
    <citation type="submission" date="2021-11" db="EMBL/GenBank/DDBJ databases">
        <title>Genome resources and taxonomic validation of 89 Xanthomonas strains.</title>
        <authorList>
            <person name="Tambong J.T."/>
        </authorList>
    </citation>
    <scope>NUCLEOTIDE SEQUENCE</scope>
    <source>
        <strain evidence="1">Bv 5-4A</strain>
    </source>
</reference>
<gene>
    <name evidence="1" type="ORF">LN473_02950</name>
</gene>